<keyword evidence="2" id="KW-0732">Signal</keyword>
<feature type="chain" id="PRO_5004276550" evidence="2">
    <location>
        <begin position="31"/>
        <end position="457"/>
    </location>
</feature>
<name>Q6MI31_BDEBA</name>
<dbReference type="AlphaFoldDB" id="Q6MI31"/>
<dbReference type="KEGG" id="bba:Bd3345"/>
<feature type="signal peptide" evidence="2">
    <location>
        <begin position="1"/>
        <end position="30"/>
    </location>
</feature>
<feature type="region of interest" description="Disordered" evidence="1">
    <location>
        <begin position="381"/>
        <end position="439"/>
    </location>
</feature>
<dbReference type="Proteomes" id="UP000008080">
    <property type="component" value="Chromosome"/>
</dbReference>
<proteinExistence type="predicted"/>
<organism evidence="3 4">
    <name type="scientific">Bdellovibrio bacteriovorus (strain ATCC 15356 / DSM 50701 / NCIMB 9529 / HD100)</name>
    <dbReference type="NCBI Taxonomy" id="264462"/>
    <lineage>
        <taxon>Bacteria</taxon>
        <taxon>Pseudomonadati</taxon>
        <taxon>Bdellovibrionota</taxon>
        <taxon>Bdellovibrionia</taxon>
        <taxon>Bdellovibrionales</taxon>
        <taxon>Pseudobdellovibrionaceae</taxon>
        <taxon>Bdellovibrio</taxon>
    </lineage>
</organism>
<evidence type="ECO:0000256" key="1">
    <source>
        <dbReference type="SAM" id="MobiDB-lite"/>
    </source>
</evidence>
<dbReference type="HOGENOM" id="CLU_598081_0_0_7"/>
<feature type="compositionally biased region" description="Low complexity" evidence="1">
    <location>
        <begin position="382"/>
        <end position="426"/>
    </location>
</feature>
<evidence type="ECO:0000256" key="2">
    <source>
        <dbReference type="SAM" id="SignalP"/>
    </source>
</evidence>
<sequence length="457" mass="49768">MKFTYPQKKWVLTSALLAVLGFNVSFNTHNDGIASADFASTSGDLTESKVYTAEGVMPVKYIDNGDEEVLALVPKRTTEGKVCEGKCGYDTIVLSAKNKSDIDALNVELMKKLAEQPAAAKKKVAKEEVAEADAEATGEEEVVAKKKVSPLDRIMKRDCSTEYNEAATLSCAKNKFVEALKDSKKSKDISAEDALEFYKKEIQPRLVAQLSEARRITSAQRRAATNPSAWQSYRASEDFDRSPTDIHEMINSSLAVVEDLIIKVPSKYEAVRSRVILAETEILKFEAQQIKAQESAKNYPEAGAKLHETTLLKEAMYALTQQSLRTALSNDTITDVQSNAYNRFMDEFYKNINTLLGPNGQLPTGTSTIDPSINLSPRLQNPGRISGTTSTIGTLPTTPTTPGTIPSGVSSRTGATLSTQSQSQLSVHPNSGGVTFGTPRDATAEALQQRALIRGRQ</sequence>
<keyword evidence="4" id="KW-1185">Reference proteome</keyword>
<protein>
    <submittedName>
        <fullName evidence="3">Uncharacterized protein</fullName>
    </submittedName>
</protein>
<dbReference type="RefSeq" id="WP_011165689.1">
    <property type="nucleotide sequence ID" value="NC_005363.1"/>
</dbReference>
<evidence type="ECO:0000313" key="4">
    <source>
        <dbReference type="Proteomes" id="UP000008080"/>
    </source>
</evidence>
<reference evidence="3 4" key="1">
    <citation type="journal article" date="2004" name="Science">
        <title>A predator unmasked: life cycle of Bdellovibrio bacteriovorus from a genomic perspective.</title>
        <authorList>
            <person name="Rendulic S."/>
            <person name="Jagtap P."/>
            <person name="Rosinus A."/>
            <person name="Eppinger M."/>
            <person name="Baar C."/>
            <person name="Lanz C."/>
            <person name="Keller H."/>
            <person name="Lambert C."/>
            <person name="Evans K.J."/>
            <person name="Goesmann A."/>
            <person name="Meyer F."/>
            <person name="Sockett R.E."/>
            <person name="Schuster S.C."/>
        </authorList>
    </citation>
    <scope>NUCLEOTIDE SEQUENCE [LARGE SCALE GENOMIC DNA]</scope>
    <source>
        <strain evidence="4">ATCC 15356 / DSM 50701 / NCIMB 9529 / HD100</strain>
    </source>
</reference>
<accession>Q6MI31</accession>
<dbReference type="EMBL" id="BX842655">
    <property type="protein sequence ID" value="CAE78151.1"/>
    <property type="molecule type" value="Genomic_DNA"/>
</dbReference>
<gene>
    <name evidence="3" type="ordered locus">Bd3345</name>
</gene>
<dbReference type="GeneID" id="93014170"/>
<evidence type="ECO:0000313" key="3">
    <source>
        <dbReference type="EMBL" id="CAE78151.1"/>
    </source>
</evidence>